<evidence type="ECO:0000313" key="3">
    <source>
        <dbReference type="EMBL" id="CAK1599303.1"/>
    </source>
</evidence>
<dbReference type="Proteomes" id="UP001314205">
    <property type="component" value="Unassembled WGS sequence"/>
</dbReference>
<feature type="compositionally biased region" description="Basic and acidic residues" evidence="2">
    <location>
        <begin position="393"/>
        <end position="402"/>
    </location>
</feature>
<dbReference type="AlphaFoldDB" id="A0AAV1LV69"/>
<organism evidence="3 4">
    <name type="scientific">Parnassius mnemosyne</name>
    <name type="common">clouded apollo</name>
    <dbReference type="NCBI Taxonomy" id="213953"/>
    <lineage>
        <taxon>Eukaryota</taxon>
        <taxon>Metazoa</taxon>
        <taxon>Ecdysozoa</taxon>
        <taxon>Arthropoda</taxon>
        <taxon>Hexapoda</taxon>
        <taxon>Insecta</taxon>
        <taxon>Pterygota</taxon>
        <taxon>Neoptera</taxon>
        <taxon>Endopterygota</taxon>
        <taxon>Lepidoptera</taxon>
        <taxon>Glossata</taxon>
        <taxon>Ditrysia</taxon>
        <taxon>Papilionoidea</taxon>
        <taxon>Papilionidae</taxon>
        <taxon>Parnassiinae</taxon>
        <taxon>Parnassini</taxon>
        <taxon>Parnassius</taxon>
        <taxon>Driopa</taxon>
    </lineage>
</organism>
<dbReference type="SUPFAM" id="SSF57903">
    <property type="entry name" value="FYVE/PHD zinc finger"/>
    <property type="match status" value="1"/>
</dbReference>
<evidence type="ECO:0008006" key="5">
    <source>
        <dbReference type="Google" id="ProtNLM"/>
    </source>
</evidence>
<evidence type="ECO:0000256" key="2">
    <source>
        <dbReference type="SAM" id="MobiDB-lite"/>
    </source>
</evidence>
<reference evidence="3 4" key="1">
    <citation type="submission" date="2023-11" db="EMBL/GenBank/DDBJ databases">
        <authorList>
            <person name="Hedman E."/>
            <person name="Englund M."/>
            <person name="Stromberg M."/>
            <person name="Nyberg Akerstrom W."/>
            <person name="Nylinder S."/>
            <person name="Jareborg N."/>
            <person name="Kallberg Y."/>
            <person name="Kronander E."/>
        </authorList>
    </citation>
    <scope>NUCLEOTIDE SEQUENCE [LARGE SCALE GENOMIC DNA]</scope>
</reference>
<evidence type="ECO:0000256" key="1">
    <source>
        <dbReference type="SAM" id="Coils"/>
    </source>
</evidence>
<sequence length="402" mass="47080">MSTNCAGCNEILHKREHLTCKYCKKTYDLDCANVTPQRFYNIMSAETKAAWKCQACYYEQPKKNNTNTPIRPREKSPVVNISQIDRNNITLRRSPNNMHNDTSDSVDIELLGDTVITQTSPNPNATSDEILLQTLSVIIQQKLKENNRSLINELQSTIHSEINKAIISLKEDIQQKTEILNCQNKQRKDEICQLNLKIESITKENEKLREDIKQLSKKIENKFRIPEINSKKKIVLYKLMEQHNENDFSLCNRIVNIFRDIMNVDLTGYIEDTYRLGKHRNNTRPLVIELISKKMTKYLIDHKHLFKKSGLAISKYYDDITQKHNKLLREEMFKARQKGLYAVIKDDNLYVEGKKVLWNTNTTNNKDIDNEDTHDKSINKSFFRNQGLTRQNTHPEHSEHLQ</sequence>
<accession>A0AAV1LV69</accession>
<keyword evidence="4" id="KW-1185">Reference proteome</keyword>
<dbReference type="InterPro" id="IPR011011">
    <property type="entry name" value="Znf_FYVE_PHD"/>
</dbReference>
<feature type="coiled-coil region" evidence="1">
    <location>
        <begin position="198"/>
        <end position="225"/>
    </location>
</feature>
<protein>
    <recommendedName>
        <fullName evidence="5">PHD-type domain-containing protein</fullName>
    </recommendedName>
</protein>
<evidence type="ECO:0000313" key="4">
    <source>
        <dbReference type="Proteomes" id="UP001314205"/>
    </source>
</evidence>
<gene>
    <name evidence="3" type="ORF">PARMNEM_LOCUS18196</name>
</gene>
<feature type="region of interest" description="Disordered" evidence="2">
    <location>
        <begin position="383"/>
        <end position="402"/>
    </location>
</feature>
<feature type="compositionally biased region" description="Polar residues" evidence="2">
    <location>
        <begin position="383"/>
        <end position="392"/>
    </location>
</feature>
<dbReference type="InterPro" id="IPR013083">
    <property type="entry name" value="Znf_RING/FYVE/PHD"/>
</dbReference>
<comment type="caution">
    <text evidence="3">The sequence shown here is derived from an EMBL/GenBank/DDBJ whole genome shotgun (WGS) entry which is preliminary data.</text>
</comment>
<dbReference type="Gene3D" id="3.30.40.10">
    <property type="entry name" value="Zinc/RING finger domain, C3HC4 (zinc finger)"/>
    <property type="match status" value="1"/>
</dbReference>
<dbReference type="EMBL" id="CAVLGL010000115">
    <property type="protein sequence ID" value="CAK1599303.1"/>
    <property type="molecule type" value="Genomic_DNA"/>
</dbReference>
<name>A0AAV1LV69_9NEOP</name>
<keyword evidence="1" id="KW-0175">Coiled coil</keyword>
<proteinExistence type="predicted"/>